<keyword evidence="4" id="KW-1185">Reference proteome</keyword>
<proteinExistence type="inferred from homology"/>
<dbReference type="Pfam" id="PF01722">
    <property type="entry name" value="BolA"/>
    <property type="match status" value="1"/>
</dbReference>
<protein>
    <submittedName>
        <fullName evidence="3">Transcriptional regulator related protein</fullName>
    </submittedName>
</protein>
<evidence type="ECO:0000313" key="4">
    <source>
        <dbReference type="Proteomes" id="UP000095192"/>
    </source>
</evidence>
<dbReference type="GO" id="GO:0016226">
    <property type="term" value="P:iron-sulfur cluster assembly"/>
    <property type="evidence" value="ECO:0007669"/>
    <property type="project" value="TreeGrafter"/>
</dbReference>
<name>A0A1D3CRU5_9EIME</name>
<evidence type="ECO:0000313" key="3">
    <source>
        <dbReference type="EMBL" id="OEH73924.1"/>
    </source>
</evidence>
<reference evidence="3 4" key="1">
    <citation type="journal article" date="2016" name="BMC Genomics">
        <title>Comparative genomics reveals Cyclospora cayetanensis possesses coccidia-like metabolism and invasion components but unique surface antigens.</title>
        <authorList>
            <person name="Liu S."/>
            <person name="Wang L."/>
            <person name="Zheng H."/>
            <person name="Xu Z."/>
            <person name="Roellig D.M."/>
            <person name="Li N."/>
            <person name="Frace M.A."/>
            <person name="Tang K."/>
            <person name="Arrowood M.J."/>
            <person name="Moss D.M."/>
            <person name="Zhang L."/>
            <person name="Feng Y."/>
            <person name="Xiao L."/>
        </authorList>
    </citation>
    <scope>NUCLEOTIDE SEQUENCE [LARGE SCALE GENOMIC DNA]</scope>
    <source>
        <strain evidence="3 4">CHN_HEN01</strain>
    </source>
</reference>
<dbReference type="InterPro" id="IPR002634">
    <property type="entry name" value="BolA"/>
</dbReference>
<dbReference type="InterPro" id="IPR036065">
    <property type="entry name" value="BolA-like_sf"/>
</dbReference>
<gene>
    <name evidence="3" type="ORF">cyc_03525</name>
</gene>
<dbReference type="SUPFAM" id="SSF82657">
    <property type="entry name" value="BolA-like"/>
    <property type="match status" value="1"/>
</dbReference>
<feature type="signal peptide" evidence="2">
    <location>
        <begin position="1"/>
        <end position="26"/>
    </location>
</feature>
<dbReference type="PANTHER" id="PTHR46230:SF7">
    <property type="entry name" value="BOLA-LIKE PROTEIN 1"/>
    <property type="match status" value="1"/>
</dbReference>
<dbReference type="PANTHER" id="PTHR46230">
    <property type="match status" value="1"/>
</dbReference>
<dbReference type="Proteomes" id="UP000095192">
    <property type="component" value="Unassembled WGS sequence"/>
</dbReference>
<dbReference type="Gene3D" id="3.30.300.90">
    <property type="entry name" value="BolA-like"/>
    <property type="match status" value="1"/>
</dbReference>
<evidence type="ECO:0000256" key="2">
    <source>
        <dbReference type="SAM" id="SignalP"/>
    </source>
</evidence>
<evidence type="ECO:0000256" key="1">
    <source>
        <dbReference type="RuleBase" id="RU003860"/>
    </source>
</evidence>
<keyword evidence="2" id="KW-0732">Signal</keyword>
<comment type="similarity">
    <text evidence="1">Belongs to the BolA/IbaG family.</text>
</comment>
<dbReference type="EMBL" id="JROU02002205">
    <property type="protein sequence ID" value="OEH73924.1"/>
    <property type="molecule type" value="Genomic_DNA"/>
</dbReference>
<dbReference type="AlphaFoldDB" id="A0A1D3CRU5"/>
<accession>A0A1D3CRU5</accession>
<sequence>MAFPCSWNFFALVLSCWTALAPFAAPRRPPPYAFVLNPHCNPLLQRSQQGAVISLPLTTARSSSFIETQSLPTGQRKMLRSMMRLAATKGPVQTAMERKLRERLAPVFLEVTNESGAHKGHAGNPFPHLDETHFTVKIRSEEFKGKSLVQQHRLIYEVLKQELRGGVHALSIYSDEPVPEDKQ</sequence>
<dbReference type="VEuPathDB" id="ToxoDB:cyc_03525"/>
<feature type="chain" id="PRO_5008913838" evidence="2">
    <location>
        <begin position="27"/>
        <end position="183"/>
    </location>
</feature>
<organism evidence="3 4">
    <name type="scientific">Cyclospora cayetanensis</name>
    <dbReference type="NCBI Taxonomy" id="88456"/>
    <lineage>
        <taxon>Eukaryota</taxon>
        <taxon>Sar</taxon>
        <taxon>Alveolata</taxon>
        <taxon>Apicomplexa</taxon>
        <taxon>Conoidasida</taxon>
        <taxon>Coccidia</taxon>
        <taxon>Eucoccidiorida</taxon>
        <taxon>Eimeriorina</taxon>
        <taxon>Eimeriidae</taxon>
        <taxon>Cyclospora</taxon>
    </lineage>
</organism>
<comment type="caution">
    <text evidence="3">The sequence shown here is derived from an EMBL/GenBank/DDBJ whole genome shotgun (WGS) entry which is preliminary data.</text>
</comment>
<dbReference type="InParanoid" id="A0A1D3CRU5"/>